<feature type="domain" description="3'-5' exonuclease" evidence="1">
    <location>
        <begin position="201"/>
        <end position="244"/>
    </location>
</feature>
<reference evidence="3" key="1">
    <citation type="submission" date="2016-11" db="UniProtKB">
        <authorList>
            <consortium name="WormBaseParasite"/>
        </authorList>
    </citation>
    <scope>IDENTIFICATION</scope>
</reference>
<dbReference type="GO" id="GO:0003676">
    <property type="term" value="F:nucleic acid binding"/>
    <property type="evidence" value="ECO:0007669"/>
    <property type="project" value="InterPro"/>
</dbReference>
<evidence type="ECO:0000259" key="1">
    <source>
        <dbReference type="Pfam" id="PF01612"/>
    </source>
</evidence>
<proteinExistence type="predicted"/>
<dbReference type="Pfam" id="PF01612">
    <property type="entry name" value="DNA_pol_A_exo1"/>
    <property type="match status" value="1"/>
</dbReference>
<dbReference type="AlphaFoldDB" id="A0A1I7T8W9"/>
<dbReference type="InterPro" id="IPR036397">
    <property type="entry name" value="RNaseH_sf"/>
</dbReference>
<dbReference type="InterPro" id="IPR002562">
    <property type="entry name" value="3'-5'_exonuclease_dom"/>
</dbReference>
<dbReference type="WBParaSite" id="Csp11.Scaffold549.g3578.t1">
    <property type="protein sequence ID" value="Csp11.Scaffold549.g3578.t1"/>
    <property type="gene ID" value="Csp11.Scaffold549.g3578"/>
</dbReference>
<evidence type="ECO:0000313" key="3">
    <source>
        <dbReference type="WBParaSite" id="Csp11.Scaffold549.g3578.t1"/>
    </source>
</evidence>
<dbReference type="InterPro" id="IPR012337">
    <property type="entry name" value="RNaseH-like_sf"/>
</dbReference>
<dbReference type="SUPFAM" id="SSF53098">
    <property type="entry name" value="Ribonuclease H-like"/>
    <property type="match status" value="1"/>
</dbReference>
<dbReference type="GO" id="GO:0006139">
    <property type="term" value="P:nucleobase-containing compound metabolic process"/>
    <property type="evidence" value="ECO:0007669"/>
    <property type="project" value="InterPro"/>
</dbReference>
<name>A0A1I7T8W9_9PELO</name>
<dbReference type="Proteomes" id="UP000095282">
    <property type="component" value="Unplaced"/>
</dbReference>
<sequence length="260" mass="30534">MVADVNNIVIENGYFNSHYGEKILEMLEKIAEDQDNVFRITDHVYHKLDCNLQYNDRLKIEDNELDDELHYPVFDEDVEICLIEDHLEAIQSLMEMRISTKHKIFIDSESFKDYGQTAPLHGEKVALLQFFDPALSKVFLVRVHKSNRGQLQEIRETIRQISEKRKFVAFGNEPQFGVEVKNIQRNIEVGKVKQPERLKTAAKEIGVEIYKTETMSDWCRETLRRDQVLYAAMDAYVLFLLYQQRKLAENSRNIGTDKKE</sequence>
<evidence type="ECO:0000313" key="2">
    <source>
        <dbReference type="Proteomes" id="UP000095282"/>
    </source>
</evidence>
<protein>
    <submittedName>
        <fullName evidence="3">3'-5' exonuclease domain-containing protein</fullName>
    </submittedName>
</protein>
<dbReference type="GO" id="GO:0008408">
    <property type="term" value="F:3'-5' exonuclease activity"/>
    <property type="evidence" value="ECO:0007669"/>
    <property type="project" value="InterPro"/>
</dbReference>
<organism evidence="2 3">
    <name type="scientific">Caenorhabditis tropicalis</name>
    <dbReference type="NCBI Taxonomy" id="1561998"/>
    <lineage>
        <taxon>Eukaryota</taxon>
        <taxon>Metazoa</taxon>
        <taxon>Ecdysozoa</taxon>
        <taxon>Nematoda</taxon>
        <taxon>Chromadorea</taxon>
        <taxon>Rhabditida</taxon>
        <taxon>Rhabditina</taxon>
        <taxon>Rhabditomorpha</taxon>
        <taxon>Rhabditoidea</taxon>
        <taxon>Rhabditidae</taxon>
        <taxon>Peloderinae</taxon>
        <taxon>Caenorhabditis</taxon>
    </lineage>
</organism>
<accession>A0A1I7T8W9</accession>
<dbReference type="STRING" id="1561998.A0A1I7T8W9"/>
<keyword evidence="2" id="KW-1185">Reference proteome</keyword>
<dbReference type="Gene3D" id="3.30.420.10">
    <property type="entry name" value="Ribonuclease H-like superfamily/Ribonuclease H"/>
    <property type="match status" value="1"/>
</dbReference>